<sequence>MADEPGRQTNNEQGYQWNSIVTSSSELEHQHVKAVLRLLNGPLCGCEYRLGDGATLVVAAAASALLGSSGTQGGGAPAQMPDFPENAIVVAMEGGRNFEIVIDDNARDGFWLRVLEPRLEERAQAYQKVCRVGALAFAVRPAQADWAPGISSGMPASCAEGRRPPRRGTRLAKTQFGAIAALALLALGLALWMMLKDDTRVASVAATVAGSSDQYRLLKGRDGAIHLFARSERDASWARQALAREGLAGSARVSTARAEEARLTKLLVETYPVVAFLRLKLDDPRKPVLVLSRQRGWIDGRTRQALTASLKAWMPYAQDIGIASWSDAMLDERARTGLDLLGIRYERVGNAGSVTYTVQSGLDDIELARLQEFTENFYRDFGARYVYFSVSLKDDWLKGKSFKYGAAGYVKLTPQHWFFPQPF</sequence>
<dbReference type="OrthoDB" id="9035799at2"/>
<feature type="transmembrane region" description="Helical" evidence="1">
    <location>
        <begin position="176"/>
        <end position="195"/>
    </location>
</feature>
<dbReference type="InterPro" id="IPR013387">
    <property type="entry name" value="T3SS_PrgH/EprH"/>
</dbReference>
<evidence type="ECO:0008006" key="4">
    <source>
        <dbReference type="Google" id="ProtNLM"/>
    </source>
</evidence>
<keyword evidence="1" id="KW-0812">Transmembrane</keyword>
<dbReference type="NCBIfam" id="TIGR02554">
    <property type="entry name" value="PrgH"/>
    <property type="match status" value="1"/>
</dbReference>
<dbReference type="Pfam" id="PF09480">
    <property type="entry name" value="PrgH"/>
    <property type="match status" value="1"/>
</dbReference>
<protein>
    <recommendedName>
        <fullName evidence="4">PrgH/EprH family type III secretion apparatus protein</fullName>
    </recommendedName>
</protein>
<dbReference type="AlphaFoldDB" id="A0A2S6ZDW6"/>
<evidence type="ECO:0000313" key="2">
    <source>
        <dbReference type="EMBL" id="PPT90458.1"/>
    </source>
</evidence>
<evidence type="ECO:0000256" key="1">
    <source>
        <dbReference type="SAM" id="Phobius"/>
    </source>
</evidence>
<dbReference type="EMBL" id="MIGX01000057">
    <property type="protein sequence ID" value="PPT90458.1"/>
    <property type="molecule type" value="Genomic_DNA"/>
</dbReference>
<reference evidence="2 3" key="1">
    <citation type="submission" date="2016-08" db="EMBL/GenBank/DDBJ databases">
        <title>Evolution of the type three secretion system and type three effector repertoires in Xanthomonas.</title>
        <authorList>
            <person name="Merda D."/>
            <person name="Briand M."/>
            <person name="Bosis E."/>
            <person name="Rousseau C."/>
            <person name="Portier P."/>
            <person name="Jacques M.-A."/>
            <person name="Fischer-Le Saux M."/>
        </authorList>
    </citation>
    <scope>NUCLEOTIDE SEQUENCE [LARGE SCALE GENOMIC DNA]</scope>
    <source>
        <strain evidence="2 3">CFBP 4691</strain>
    </source>
</reference>
<accession>A0A2S6ZDW6</accession>
<dbReference type="RefSeq" id="WP_128420696.1">
    <property type="nucleotide sequence ID" value="NZ_CP049017.1"/>
</dbReference>
<evidence type="ECO:0000313" key="3">
    <source>
        <dbReference type="Proteomes" id="UP000239898"/>
    </source>
</evidence>
<name>A0A2S6ZDW6_9XANT</name>
<organism evidence="2 3">
    <name type="scientific">Xanthomonas theicola</name>
    <dbReference type="NCBI Taxonomy" id="56464"/>
    <lineage>
        <taxon>Bacteria</taxon>
        <taxon>Pseudomonadati</taxon>
        <taxon>Pseudomonadota</taxon>
        <taxon>Gammaproteobacteria</taxon>
        <taxon>Lysobacterales</taxon>
        <taxon>Lysobacteraceae</taxon>
        <taxon>Xanthomonas</taxon>
    </lineage>
</organism>
<dbReference type="InterPro" id="IPR019029">
    <property type="entry name" value="T3SS_PrgH/EprH-like"/>
</dbReference>
<comment type="caution">
    <text evidence="2">The sequence shown here is derived from an EMBL/GenBank/DDBJ whole genome shotgun (WGS) entry which is preliminary data.</text>
</comment>
<dbReference type="GO" id="GO:0016020">
    <property type="term" value="C:membrane"/>
    <property type="evidence" value="ECO:0007669"/>
    <property type="project" value="InterPro"/>
</dbReference>
<keyword evidence="3" id="KW-1185">Reference proteome</keyword>
<proteinExistence type="predicted"/>
<dbReference type="Gene3D" id="3.30.70.1770">
    <property type="match status" value="1"/>
</dbReference>
<dbReference type="Proteomes" id="UP000239898">
    <property type="component" value="Unassembled WGS sequence"/>
</dbReference>
<keyword evidence="1" id="KW-1133">Transmembrane helix</keyword>
<keyword evidence="1" id="KW-0472">Membrane</keyword>
<dbReference type="Gene3D" id="3.30.70.1780">
    <property type="match status" value="1"/>
</dbReference>
<dbReference type="Gene3D" id="2.60.200.20">
    <property type="match status" value="1"/>
</dbReference>
<gene>
    <name evidence="2" type="ORF">XthCFBP4691_12330</name>
</gene>
<dbReference type="Gene3D" id="3.30.300.170">
    <property type="match status" value="1"/>
</dbReference>